<reference evidence="6 7" key="1">
    <citation type="submission" date="2021-01" db="EMBL/GenBank/DDBJ databases">
        <title>Genome seq and assembly of Devosia sp. LEGU1.</title>
        <authorList>
            <person name="Chhetri G."/>
        </authorList>
    </citation>
    <scope>NUCLEOTIDE SEQUENCE [LARGE SCALE GENOMIC DNA]</scope>
    <source>
        <strain evidence="6 7">LEGU1</strain>
    </source>
</reference>
<protein>
    <recommendedName>
        <fullName evidence="5">Signal transduction histidine kinase subgroup 3 dimerisation and phosphoacceptor domain-containing protein</fullName>
    </recommendedName>
</protein>
<keyword evidence="7" id="KW-1185">Reference proteome</keyword>
<evidence type="ECO:0000313" key="7">
    <source>
        <dbReference type="Proteomes" id="UP000595857"/>
    </source>
</evidence>
<keyword evidence="4" id="KW-0812">Transmembrane</keyword>
<dbReference type="InterPro" id="IPR050482">
    <property type="entry name" value="Sensor_HK_TwoCompSys"/>
</dbReference>
<proteinExistence type="predicted"/>
<name>A0ABX7C873_9HYPH</name>
<dbReference type="RefSeq" id="WP_201635733.1">
    <property type="nucleotide sequence ID" value="NZ_CP068046.1"/>
</dbReference>
<keyword evidence="1" id="KW-0808">Transferase</keyword>
<dbReference type="Pfam" id="PF07730">
    <property type="entry name" value="HisKA_3"/>
    <property type="match status" value="1"/>
</dbReference>
<keyword evidence="3" id="KW-0902">Two-component regulatory system</keyword>
<evidence type="ECO:0000313" key="6">
    <source>
        <dbReference type="EMBL" id="QQR40411.1"/>
    </source>
</evidence>
<dbReference type="Gene3D" id="3.30.565.10">
    <property type="entry name" value="Histidine kinase-like ATPase, C-terminal domain"/>
    <property type="match status" value="1"/>
</dbReference>
<feature type="transmembrane region" description="Helical" evidence="4">
    <location>
        <begin position="21"/>
        <end position="47"/>
    </location>
</feature>
<evidence type="ECO:0000256" key="3">
    <source>
        <dbReference type="ARBA" id="ARBA00023012"/>
    </source>
</evidence>
<keyword evidence="4" id="KW-0472">Membrane</keyword>
<evidence type="ECO:0000256" key="2">
    <source>
        <dbReference type="ARBA" id="ARBA00022777"/>
    </source>
</evidence>
<dbReference type="SUPFAM" id="SSF55874">
    <property type="entry name" value="ATPase domain of HSP90 chaperone/DNA topoisomerase II/histidine kinase"/>
    <property type="match status" value="1"/>
</dbReference>
<evidence type="ECO:0000259" key="5">
    <source>
        <dbReference type="Pfam" id="PF07730"/>
    </source>
</evidence>
<dbReference type="Proteomes" id="UP000595857">
    <property type="component" value="Chromosome"/>
</dbReference>
<dbReference type="InterPro" id="IPR011712">
    <property type="entry name" value="Sig_transdc_His_kin_sub3_dim/P"/>
</dbReference>
<evidence type="ECO:0000256" key="1">
    <source>
        <dbReference type="ARBA" id="ARBA00022679"/>
    </source>
</evidence>
<evidence type="ECO:0000256" key="4">
    <source>
        <dbReference type="SAM" id="Phobius"/>
    </source>
</evidence>
<accession>A0ABX7C873</accession>
<keyword evidence="2" id="KW-0418">Kinase</keyword>
<feature type="transmembrane region" description="Helical" evidence="4">
    <location>
        <begin position="187"/>
        <end position="211"/>
    </location>
</feature>
<organism evidence="6 7">
    <name type="scientific">Devosia rhizoryzae</name>
    <dbReference type="NCBI Taxonomy" id="2774137"/>
    <lineage>
        <taxon>Bacteria</taxon>
        <taxon>Pseudomonadati</taxon>
        <taxon>Pseudomonadota</taxon>
        <taxon>Alphaproteobacteria</taxon>
        <taxon>Hyphomicrobiales</taxon>
        <taxon>Devosiaceae</taxon>
        <taxon>Devosia</taxon>
    </lineage>
</organism>
<dbReference type="EMBL" id="CP068046">
    <property type="protein sequence ID" value="QQR40411.1"/>
    <property type="molecule type" value="Genomic_DNA"/>
</dbReference>
<sequence length="461" mass="51246">MIDDFDRRLSLRKRWMRFPYAWRFIATGIIYTLAAMVICAVCTTIFLSDTLVKRRGGDIAAMGQRILSRTLNDYAPGKDLPEKDRLALDALMSDQTFAAEFPYLDIWSTELDIIYSNISPITPDADPPAEILQAFEGFTSVKLDDEASASNYTDIFFPWHDPETGDIAAAVHLREVRSTLQRDLDNVIAASWFAVATIALVVMLGLFLIVLEGNRTLERQRSLLARQVQVFRARTNRFRDSKDAAEEATRTVTRITERYLRNIGRDLHDGPAQSIGYAVLKLDGVRSKSRAAERSAAISEVEAVLGDAMAEVRAIAMSLVLPEIENLNIAQVIDNAVGHHLRRTGANLAFENEAEPLHLAGDLSVCVYRFVQEGLNNAFKHGIPASHMLSAKTEDGLLKLSISNLYQEGESQIASDHVGIGLYSLRTRVQSLDGTFSFVRSDGLSRLDMWLPLKPAGKSLT</sequence>
<dbReference type="InterPro" id="IPR036890">
    <property type="entry name" value="HATPase_C_sf"/>
</dbReference>
<feature type="domain" description="Signal transduction histidine kinase subgroup 3 dimerisation and phosphoacceptor" evidence="5">
    <location>
        <begin position="261"/>
        <end position="319"/>
    </location>
</feature>
<keyword evidence="4" id="KW-1133">Transmembrane helix</keyword>
<gene>
    <name evidence="6" type="ORF">JI748_05240</name>
</gene>
<dbReference type="Gene3D" id="1.20.5.1930">
    <property type="match status" value="1"/>
</dbReference>
<dbReference type="PANTHER" id="PTHR24421">
    <property type="entry name" value="NITRATE/NITRITE SENSOR PROTEIN NARX-RELATED"/>
    <property type="match status" value="1"/>
</dbReference>